<feature type="region of interest" description="Disordered" evidence="1">
    <location>
        <begin position="87"/>
        <end position="112"/>
    </location>
</feature>
<feature type="region of interest" description="Disordered" evidence="1">
    <location>
        <begin position="50"/>
        <end position="74"/>
    </location>
</feature>
<comment type="caution">
    <text evidence="3">The sequence shown here is derived from an EMBL/GenBank/DDBJ whole genome shotgun (WGS) entry which is preliminary data.</text>
</comment>
<evidence type="ECO:0000313" key="4">
    <source>
        <dbReference type="Proteomes" id="UP001222932"/>
    </source>
</evidence>
<dbReference type="EMBL" id="BTCM01000001">
    <property type="protein sequence ID" value="GMK53575.1"/>
    <property type="molecule type" value="Genomic_DNA"/>
</dbReference>
<gene>
    <name evidence="3" type="ORF">CspeluHIS016_0101610</name>
</gene>
<feature type="chain" id="PRO_5042220153" evidence="2">
    <location>
        <begin position="22"/>
        <end position="189"/>
    </location>
</feature>
<reference evidence="3" key="1">
    <citation type="journal article" date="2023" name="BMC Genomics">
        <title>Chromosome-level genome assemblies of Cutaneotrichosporon spp. (Trichosporonales, Basidiomycota) reveal imbalanced evolution between nucleotide sequences and chromosome synteny.</title>
        <authorList>
            <person name="Kobayashi Y."/>
            <person name="Kayamori A."/>
            <person name="Aoki K."/>
            <person name="Shiwa Y."/>
            <person name="Matsutani M."/>
            <person name="Fujita N."/>
            <person name="Sugita T."/>
            <person name="Iwasaki W."/>
            <person name="Tanaka N."/>
            <person name="Takashima M."/>
        </authorList>
    </citation>
    <scope>NUCLEOTIDE SEQUENCE</scope>
    <source>
        <strain evidence="3">HIS016</strain>
    </source>
</reference>
<keyword evidence="2" id="KW-0732">Signal</keyword>
<evidence type="ECO:0000313" key="3">
    <source>
        <dbReference type="EMBL" id="GMK53575.1"/>
    </source>
</evidence>
<evidence type="ECO:0000256" key="2">
    <source>
        <dbReference type="SAM" id="SignalP"/>
    </source>
</evidence>
<feature type="compositionally biased region" description="Pro residues" evidence="1">
    <location>
        <begin position="50"/>
        <end position="68"/>
    </location>
</feature>
<accession>A0AAD3TNL0</accession>
<name>A0AAD3TNL0_9TREE</name>
<sequence length="189" mass="20230">MRVFALIWVAAALALPLAAPGGQPPVQLVLHSKPDAGLLAIKYIHAPHVPSPPPPLHVQPPPPPPPPASSAYRLPPELRLPTKQRLSAEYAEPDRPRSPDLVYTENATEPDADDTDVSLCITVAGLAALAGDAPEQGEVRLCMVADTSPARRVYNRLARAVAQHPAWTQSMDLARTWASVVHQTLVDAV</sequence>
<evidence type="ECO:0000256" key="1">
    <source>
        <dbReference type="SAM" id="MobiDB-lite"/>
    </source>
</evidence>
<organism evidence="3 4">
    <name type="scientific">Cutaneotrichosporon spelunceum</name>
    <dbReference type="NCBI Taxonomy" id="1672016"/>
    <lineage>
        <taxon>Eukaryota</taxon>
        <taxon>Fungi</taxon>
        <taxon>Dikarya</taxon>
        <taxon>Basidiomycota</taxon>
        <taxon>Agaricomycotina</taxon>
        <taxon>Tremellomycetes</taxon>
        <taxon>Trichosporonales</taxon>
        <taxon>Trichosporonaceae</taxon>
        <taxon>Cutaneotrichosporon</taxon>
    </lineage>
</organism>
<protein>
    <submittedName>
        <fullName evidence="3">Uncharacterized protein</fullName>
    </submittedName>
</protein>
<dbReference type="Proteomes" id="UP001222932">
    <property type="component" value="Unassembled WGS sequence"/>
</dbReference>
<reference evidence="3" key="2">
    <citation type="submission" date="2023-06" db="EMBL/GenBank/DDBJ databases">
        <authorList>
            <person name="Kobayashi Y."/>
            <person name="Kayamori A."/>
            <person name="Aoki K."/>
            <person name="Shiwa Y."/>
            <person name="Fujita N."/>
            <person name="Sugita T."/>
            <person name="Iwasaki W."/>
            <person name="Tanaka N."/>
            <person name="Takashima M."/>
        </authorList>
    </citation>
    <scope>NUCLEOTIDE SEQUENCE</scope>
    <source>
        <strain evidence="3">HIS016</strain>
    </source>
</reference>
<dbReference type="AlphaFoldDB" id="A0AAD3TNL0"/>
<keyword evidence="4" id="KW-1185">Reference proteome</keyword>
<proteinExistence type="predicted"/>
<feature type="signal peptide" evidence="2">
    <location>
        <begin position="1"/>
        <end position="21"/>
    </location>
</feature>